<dbReference type="SUPFAM" id="SSF81383">
    <property type="entry name" value="F-box domain"/>
    <property type="match status" value="1"/>
</dbReference>
<sequence length="1310" mass="151283">MKSLNDILDNTIVEPFNNSSNINNNNSIDNSYNKIDYNNLSNNNNDFKPSFNIYDGCLKLPNDLKDPNQLENNSFIGTTFNQDELDKLLEIYLEGLGLLERFESELNSDEWKFVSKEESEISIWSKPYVNPEYPNATTIGSSLLSRNQIIDVNPDVAALDVSDWLARFKWDRYLDRFEIVYYFTTNDKQKAQKLNIPYSKYDILLLHMYTNMSLFIKSRDCVILQISGQHPIRKGSYFTISRDYNEFIGCPKSKDFIRGGMPIFGYIFEPFTSIDENGNQINSCFSNHICSFDFGEGKSITDYILTPLAPKISLMNLLYKIKFIRNKLQNQKTMENYKRNQSNYIPNISRKLQQQPSLDVNFRQQKTREEWMGFFKDLDEKAQWNSLPSKLSNICVYYDRSSKSPILIKTKYQVSIDPKNLAGFLFEEDFQWDPFIYHMTLQDKITTLKGGGPVISSKFKYDIPFYSIKCNLQNGYNTAGYFLLEQRENGDIFMFIFNNLKFKSDECQFTTYFYINPDNWRDKLNPADLESLKSNQVPQRSLDILMLIKSSFSSSSPTKDSYEDPTILKIIYLFTDIIDNIYSKFSKETQVLDSIKFLTISESIEKDIFNKQLPKINDDQIIIDNNNNNNNLNNNLNNSSISIGSSDDLVEFVSRSRSSSSSTVTTISKPNSPISSYPSSPLDYSLSSPSSPPQDEQIENYNFKNKRVQNQDIINDLENNLKSKKKRNSVTLETQKQQEEEKKEENFKQFKQFKNFLPIPKSSPKNLLFSPLISSSYINNSILLPPFIPSINSDSSKFFYNNYKKQTEGDHMENTNLFCLPHEIIITVLSHLDHRALCKVSRTCKYMKTMAESDILWYRLYVNIFGEPSNTNINNNKNCNLKNLWDSYVKTEFQFYSPTDINFDNPSLTFFLSKETNYETIVQQWKKNFFLKIRMEVLWQISKIYNTQPLNNGPNININNNNSLNNNNLNNNNNNNNNNRQKLNSTNKSRISLMSIASYRISPSQFALIPNASEGTITSTFLDGDRCYSGYSTGETYMIDFSNIKTSKPLKINYIPQESAKSIHLWKQLGTSLVYSGLSNNKLIRYNLREMSTTREISIVNPKIPNDRWKISGMSSNYEGSHVVVHYDSNEEQSEFEDYDTVMDLFDANTGAHCLSITQDDQITATHSHTNRVAVGCSNGPVNLYDINTGKKVISFLGHTDEIYSVRVLSKEDIVIASSKDGTVRFFDERTGPFYIKRIVDNVKSFDVEPKKILCGGGSRISYWDPRNLNVCCGELWSRPDSEIKKVQLSQFNVTALFEHGSTNIWKFNV</sequence>
<dbReference type="SMART" id="SM00320">
    <property type="entry name" value="WD40"/>
    <property type="match status" value="2"/>
</dbReference>
<dbReference type="InParanoid" id="F1A686"/>
<feature type="compositionally biased region" description="Low complexity" evidence="4">
    <location>
        <begin position="660"/>
        <end position="695"/>
    </location>
</feature>
<dbReference type="STRING" id="5786.F1A686"/>
<feature type="region of interest" description="Disordered" evidence="4">
    <location>
        <begin position="956"/>
        <end position="983"/>
    </location>
</feature>
<dbReference type="Gene3D" id="1.20.1280.50">
    <property type="match status" value="1"/>
</dbReference>
<dbReference type="RefSeq" id="XP_003295180.1">
    <property type="nucleotide sequence ID" value="XM_003295132.1"/>
</dbReference>
<evidence type="ECO:0000256" key="2">
    <source>
        <dbReference type="ARBA" id="ARBA00022737"/>
    </source>
</evidence>
<name>F1A686_DICPU</name>
<dbReference type="SUPFAM" id="SSF55961">
    <property type="entry name" value="Bet v1-like"/>
    <property type="match status" value="1"/>
</dbReference>
<dbReference type="InterPro" id="IPR036047">
    <property type="entry name" value="F-box-like_dom_sf"/>
</dbReference>
<feature type="repeat" description="WD" evidence="3">
    <location>
        <begin position="1196"/>
        <end position="1228"/>
    </location>
</feature>
<dbReference type="PANTHER" id="PTHR22889:SF0">
    <property type="entry name" value="WD REPEAT-CONTAINING PROTEIN 89"/>
    <property type="match status" value="1"/>
</dbReference>
<dbReference type="OMA" id="DECQFTT"/>
<dbReference type="SUPFAM" id="SSF50978">
    <property type="entry name" value="WD40 repeat-like"/>
    <property type="match status" value="1"/>
</dbReference>
<keyword evidence="7" id="KW-1185">Reference proteome</keyword>
<dbReference type="OrthoDB" id="3219396at2759"/>
<dbReference type="CDD" id="cd22117">
    <property type="entry name" value="F-box_FBXL4"/>
    <property type="match status" value="1"/>
</dbReference>
<dbReference type="Proteomes" id="UP000001064">
    <property type="component" value="Unassembled WGS sequence"/>
</dbReference>
<organism evidence="6 7">
    <name type="scientific">Dictyostelium purpureum</name>
    <name type="common">Slime mold</name>
    <dbReference type="NCBI Taxonomy" id="5786"/>
    <lineage>
        <taxon>Eukaryota</taxon>
        <taxon>Amoebozoa</taxon>
        <taxon>Evosea</taxon>
        <taxon>Eumycetozoa</taxon>
        <taxon>Dictyostelia</taxon>
        <taxon>Dictyosteliales</taxon>
        <taxon>Dictyosteliaceae</taxon>
        <taxon>Dictyostelium</taxon>
    </lineage>
</organism>
<dbReference type="InterPro" id="IPR036322">
    <property type="entry name" value="WD40_repeat_dom_sf"/>
</dbReference>
<feature type="domain" description="F-box" evidence="5">
    <location>
        <begin position="814"/>
        <end position="860"/>
    </location>
</feature>
<feature type="region of interest" description="Disordered" evidence="4">
    <location>
        <begin position="660"/>
        <end position="696"/>
    </location>
</feature>
<dbReference type="PROSITE" id="PS50082">
    <property type="entry name" value="WD_REPEATS_2"/>
    <property type="match status" value="1"/>
</dbReference>
<dbReference type="SMART" id="SM00256">
    <property type="entry name" value="FBOX"/>
    <property type="match status" value="1"/>
</dbReference>
<keyword evidence="1 3" id="KW-0853">WD repeat</keyword>
<feature type="compositionally biased region" description="Low complexity" evidence="4">
    <location>
        <begin position="956"/>
        <end position="979"/>
    </location>
</feature>
<reference evidence="7" key="1">
    <citation type="journal article" date="2011" name="Genome Biol.">
        <title>Comparative genomics of the social amoebae Dictyostelium discoideum and Dictyostelium purpureum.</title>
        <authorList>
            <consortium name="US DOE Joint Genome Institute (JGI-PGF)"/>
            <person name="Sucgang R."/>
            <person name="Kuo A."/>
            <person name="Tian X."/>
            <person name="Salerno W."/>
            <person name="Parikh A."/>
            <person name="Feasley C.L."/>
            <person name="Dalin E."/>
            <person name="Tu H."/>
            <person name="Huang E."/>
            <person name="Barry K."/>
            <person name="Lindquist E."/>
            <person name="Shapiro H."/>
            <person name="Bruce D."/>
            <person name="Schmutz J."/>
            <person name="Salamov A."/>
            <person name="Fey P."/>
            <person name="Gaudet P."/>
            <person name="Anjard C."/>
            <person name="Babu M.M."/>
            <person name="Basu S."/>
            <person name="Bushmanova Y."/>
            <person name="van der Wel H."/>
            <person name="Katoh-Kurasawa M."/>
            <person name="Dinh C."/>
            <person name="Coutinho P.M."/>
            <person name="Saito T."/>
            <person name="Elias M."/>
            <person name="Schaap P."/>
            <person name="Kay R.R."/>
            <person name="Henrissat B."/>
            <person name="Eichinger L."/>
            <person name="Rivero F."/>
            <person name="Putnam N.H."/>
            <person name="West C.M."/>
            <person name="Loomis W.F."/>
            <person name="Chisholm R.L."/>
            <person name="Shaulsky G."/>
            <person name="Strassmann J.E."/>
            <person name="Queller D.C."/>
            <person name="Kuspa A."/>
            <person name="Grigoriev I.V."/>
        </authorList>
    </citation>
    <scope>NUCLEOTIDE SEQUENCE [LARGE SCALE GENOMIC DNA]</scope>
    <source>
        <strain evidence="7">QSDP1</strain>
    </source>
</reference>
<gene>
    <name evidence="6" type="ORF">DICPUDRAFT_160380</name>
</gene>
<protein>
    <recommendedName>
        <fullName evidence="5">F-box domain-containing protein</fullName>
    </recommendedName>
</protein>
<dbReference type="eggNOG" id="ENOG502RAN3">
    <property type="taxonomic scope" value="Eukaryota"/>
</dbReference>
<dbReference type="Gene3D" id="3.30.530.20">
    <property type="match status" value="1"/>
</dbReference>
<dbReference type="InterPro" id="IPR001810">
    <property type="entry name" value="F-box_dom"/>
</dbReference>
<proteinExistence type="predicted"/>
<dbReference type="InterPro" id="IPR023393">
    <property type="entry name" value="START-like_dom_sf"/>
</dbReference>
<dbReference type="GeneID" id="10511210"/>
<dbReference type="Pfam" id="PF12937">
    <property type="entry name" value="F-box-like"/>
    <property type="match status" value="1"/>
</dbReference>
<dbReference type="FunCoup" id="F1A686">
    <property type="interactions" value="231"/>
</dbReference>
<evidence type="ECO:0000256" key="1">
    <source>
        <dbReference type="ARBA" id="ARBA00022574"/>
    </source>
</evidence>
<keyword evidence="2" id="KW-0677">Repeat</keyword>
<dbReference type="PROSITE" id="PS50181">
    <property type="entry name" value="FBOX"/>
    <property type="match status" value="1"/>
</dbReference>
<accession>F1A686</accession>
<dbReference type="InterPro" id="IPR039328">
    <property type="entry name" value="WDR89"/>
</dbReference>
<dbReference type="InterPro" id="IPR015943">
    <property type="entry name" value="WD40/YVTN_repeat-like_dom_sf"/>
</dbReference>
<evidence type="ECO:0000256" key="4">
    <source>
        <dbReference type="SAM" id="MobiDB-lite"/>
    </source>
</evidence>
<dbReference type="PANTHER" id="PTHR22889">
    <property type="entry name" value="WD REPEAT-CONTAINING PROTEIN 89"/>
    <property type="match status" value="1"/>
</dbReference>
<evidence type="ECO:0000313" key="6">
    <source>
        <dbReference type="EMBL" id="EGC28294.1"/>
    </source>
</evidence>
<evidence type="ECO:0000313" key="7">
    <source>
        <dbReference type="Proteomes" id="UP000001064"/>
    </source>
</evidence>
<dbReference type="Gene3D" id="2.130.10.10">
    <property type="entry name" value="YVTN repeat-like/Quinoprotein amine dehydrogenase"/>
    <property type="match status" value="1"/>
</dbReference>
<dbReference type="VEuPathDB" id="AmoebaDB:DICPUDRAFT_160380"/>
<evidence type="ECO:0000259" key="5">
    <source>
        <dbReference type="PROSITE" id="PS50181"/>
    </source>
</evidence>
<dbReference type="EMBL" id="GL871696">
    <property type="protein sequence ID" value="EGC28294.1"/>
    <property type="molecule type" value="Genomic_DNA"/>
</dbReference>
<dbReference type="KEGG" id="dpp:DICPUDRAFT_160380"/>
<evidence type="ECO:0000256" key="3">
    <source>
        <dbReference type="PROSITE-ProRule" id="PRU00221"/>
    </source>
</evidence>
<feature type="region of interest" description="Disordered" evidence="4">
    <location>
        <begin position="725"/>
        <end position="744"/>
    </location>
</feature>
<dbReference type="InterPro" id="IPR001680">
    <property type="entry name" value="WD40_rpt"/>
</dbReference>